<reference evidence="3" key="1">
    <citation type="submission" date="2021-01" db="EMBL/GenBank/DDBJ databases">
        <authorList>
            <person name="Corre E."/>
            <person name="Pelletier E."/>
            <person name="Niang G."/>
            <person name="Scheremetjew M."/>
            <person name="Finn R."/>
            <person name="Kale V."/>
            <person name="Holt S."/>
            <person name="Cochrane G."/>
            <person name="Meng A."/>
            <person name="Brown T."/>
            <person name="Cohen L."/>
        </authorList>
    </citation>
    <scope>NUCLEOTIDE SEQUENCE</scope>
    <source>
        <strain evidence="3">CCMP1661</strain>
    </source>
</reference>
<accession>A0A7S2XX72</accession>
<feature type="transmembrane region" description="Helical" evidence="1">
    <location>
        <begin position="298"/>
        <end position="323"/>
    </location>
</feature>
<keyword evidence="2" id="KW-0732">Signal</keyword>
<sequence length="350" mass="37018">MANLMRAVVLILTSVLSASSTSNRAPITIKLGHFRYFEDAYLSDSLVVLTKDVPDSYGSAFLGPAIGGSLGITSGAHVALTFTVKIGGSPIADSGVNYLPSRRRLSEKENQSRRLSSCSGRGFAVQMANNDNCLAYDDGLSACGGFGFFFITENSGAYSPGLYSVMDGVILDSISSTALFAGGITQVKITFGPGSGGNTDVQLYLDGSPVLSPISYDPLHNKDGAAIVFTAKTTPTCHEEHIVSNMKVTSDQDLPDDYEGLLKAYLSNPNFMDDLTHLAGDEIQVRQHASEHHAESSLGMYAAALTTLVVASGLVVVVVKMILFKSRFHATKAGGDVALSMQDMHLAGDI</sequence>
<dbReference type="SUPFAM" id="SSF49899">
    <property type="entry name" value="Concanavalin A-like lectins/glucanases"/>
    <property type="match status" value="1"/>
</dbReference>
<evidence type="ECO:0000313" key="3">
    <source>
        <dbReference type="EMBL" id="CAD9861906.1"/>
    </source>
</evidence>
<dbReference type="InterPro" id="IPR013320">
    <property type="entry name" value="ConA-like_dom_sf"/>
</dbReference>
<keyword evidence="1" id="KW-0812">Transmembrane</keyword>
<evidence type="ECO:0000256" key="2">
    <source>
        <dbReference type="SAM" id="SignalP"/>
    </source>
</evidence>
<protein>
    <recommendedName>
        <fullName evidence="4">Legume lectin domain-containing protein</fullName>
    </recommendedName>
</protein>
<feature type="chain" id="PRO_5030598493" description="Legume lectin domain-containing protein" evidence="2">
    <location>
        <begin position="21"/>
        <end position="350"/>
    </location>
</feature>
<dbReference type="AlphaFoldDB" id="A0A7S2XX72"/>
<gene>
    <name evidence="3" type="ORF">FJAP1339_LOCUS4429</name>
</gene>
<evidence type="ECO:0008006" key="4">
    <source>
        <dbReference type="Google" id="ProtNLM"/>
    </source>
</evidence>
<dbReference type="EMBL" id="HBHR01009176">
    <property type="protein sequence ID" value="CAD9861906.1"/>
    <property type="molecule type" value="Transcribed_RNA"/>
</dbReference>
<organism evidence="3">
    <name type="scientific">Fibrocapsa japonica</name>
    <dbReference type="NCBI Taxonomy" id="94617"/>
    <lineage>
        <taxon>Eukaryota</taxon>
        <taxon>Sar</taxon>
        <taxon>Stramenopiles</taxon>
        <taxon>Ochrophyta</taxon>
        <taxon>Raphidophyceae</taxon>
        <taxon>Chattonellales</taxon>
        <taxon>Chattonellaceae</taxon>
        <taxon>Fibrocapsa</taxon>
    </lineage>
</organism>
<keyword evidence="1" id="KW-0472">Membrane</keyword>
<name>A0A7S2XX72_9STRA</name>
<keyword evidence="1" id="KW-1133">Transmembrane helix</keyword>
<feature type="signal peptide" evidence="2">
    <location>
        <begin position="1"/>
        <end position="20"/>
    </location>
</feature>
<evidence type="ECO:0000256" key="1">
    <source>
        <dbReference type="SAM" id="Phobius"/>
    </source>
</evidence>
<proteinExistence type="predicted"/>